<accession>A0A8S0RTK7</accession>
<evidence type="ECO:0000256" key="9">
    <source>
        <dbReference type="ARBA" id="ARBA00022722"/>
    </source>
</evidence>
<name>A0A8S0RTK7_OLEEU</name>
<evidence type="ECO:0000256" key="6">
    <source>
        <dbReference type="ARBA" id="ARBA00011757"/>
    </source>
</evidence>
<protein>
    <recommendedName>
        <fullName evidence="7">poly(A)-specific ribonuclease</fullName>
        <ecNumber evidence="7">3.1.13.4</ecNumber>
    </recommendedName>
</protein>
<keyword evidence="9" id="KW-0540">Nuclease</keyword>
<evidence type="ECO:0000256" key="14">
    <source>
        <dbReference type="ARBA" id="ARBA00022842"/>
    </source>
</evidence>
<evidence type="ECO:0000256" key="15">
    <source>
        <dbReference type="ARBA" id="ARBA00022884"/>
    </source>
</evidence>
<comment type="subcellular location">
    <subcellularLocation>
        <location evidence="4">Cytoplasm</location>
    </subcellularLocation>
    <subcellularLocation>
        <location evidence="3">Nucleus</location>
    </subcellularLocation>
</comment>
<evidence type="ECO:0000256" key="3">
    <source>
        <dbReference type="ARBA" id="ARBA00004123"/>
    </source>
</evidence>
<dbReference type="EMBL" id="CACTIH010003702">
    <property type="protein sequence ID" value="CAA2982677.1"/>
    <property type="molecule type" value="Genomic_DNA"/>
</dbReference>
<evidence type="ECO:0000256" key="10">
    <source>
        <dbReference type="ARBA" id="ARBA00022723"/>
    </source>
</evidence>
<dbReference type="InterPro" id="IPR036691">
    <property type="entry name" value="Endo/exonu/phosph_ase_sf"/>
</dbReference>
<comment type="subunit">
    <text evidence="6">Component of the CCR4-NOT complex, at least composed of CRR4 and CAF1 proteins.</text>
</comment>
<evidence type="ECO:0000313" key="23">
    <source>
        <dbReference type="Proteomes" id="UP000594638"/>
    </source>
</evidence>
<keyword evidence="16" id="KW-0805">Transcription regulation</keyword>
<keyword evidence="10" id="KW-0479">Metal-binding</keyword>
<keyword evidence="8" id="KW-0963">Cytoplasm</keyword>
<dbReference type="Gene3D" id="3.60.10.10">
    <property type="entry name" value="Endonuclease/exonuclease/phosphatase"/>
    <property type="match status" value="1"/>
</dbReference>
<proteinExistence type="inferred from homology"/>
<keyword evidence="12" id="KW-0378">Hydrolase</keyword>
<keyword evidence="23" id="KW-1185">Reference proteome</keyword>
<dbReference type="GO" id="GO:0046872">
    <property type="term" value="F:metal ion binding"/>
    <property type="evidence" value="ECO:0007669"/>
    <property type="project" value="UniProtKB-KW"/>
</dbReference>
<dbReference type="GO" id="GO:0005737">
    <property type="term" value="C:cytoplasm"/>
    <property type="evidence" value="ECO:0007669"/>
    <property type="project" value="UniProtKB-SubCell"/>
</dbReference>
<keyword evidence="15" id="KW-0694">RNA-binding</keyword>
<dbReference type="InterPro" id="IPR005135">
    <property type="entry name" value="Endo/exonuclease/phosphatase"/>
</dbReference>
<dbReference type="SUPFAM" id="SSF56219">
    <property type="entry name" value="DNase I-like"/>
    <property type="match status" value="1"/>
</dbReference>
<keyword evidence="14" id="KW-0460">Magnesium</keyword>
<comment type="function">
    <text evidence="19">Acts as a catalytic component of the CCR4-NOT core complex, which in the nucleus seems to be a general transcription factor, and in the cytoplasm the major mRNA deadenylase involved in mRNA turnover.</text>
</comment>
<evidence type="ECO:0000259" key="21">
    <source>
        <dbReference type="Pfam" id="PF03372"/>
    </source>
</evidence>
<feature type="domain" description="Endonuclease/exonuclease/phosphatase" evidence="21">
    <location>
        <begin position="259"/>
        <end position="562"/>
    </location>
</feature>
<evidence type="ECO:0000256" key="4">
    <source>
        <dbReference type="ARBA" id="ARBA00004496"/>
    </source>
</evidence>
<dbReference type="FunFam" id="3.60.10.10:FF:000016">
    <property type="entry name" value="Carbon catabolite repressor protein 4 1"/>
    <property type="match status" value="1"/>
</dbReference>
<keyword evidence="17" id="KW-0804">Transcription</keyword>
<evidence type="ECO:0000256" key="18">
    <source>
        <dbReference type="ARBA" id="ARBA00023242"/>
    </source>
</evidence>
<dbReference type="Proteomes" id="UP000594638">
    <property type="component" value="Unassembled WGS sequence"/>
</dbReference>
<feature type="region of interest" description="Disordered" evidence="20">
    <location>
        <begin position="147"/>
        <end position="166"/>
    </location>
</feature>
<reference evidence="22 23" key="1">
    <citation type="submission" date="2019-12" db="EMBL/GenBank/DDBJ databases">
        <authorList>
            <person name="Alioto T."/>
            <person name="Alioto T."/>
            <person name="Gomez Garrido J."/>
        </authorList>
    </citation>
    <scope>NUCLEOTIDE SEQUENCE [LARGE SCALE GENOMIC DNA]</scope>
</reference>
<comment type="cofactor">
    <cofactor evidence="2">
        <name>Mg(2+)</name>
        <dbReference type="ChEBI" id="CHEBI:18420"/>
    </cofactor>
</comment>
<evidence type="ECO:0000256" key="16">
    <source>
        <dbReference type="ARBA" id="ARBA00023015"/>
    </source>
</evidence>
<dbReference type="InterPro" id="IPR050410">
    <property type="entry name" value="CCR4/nocturin_mRNA_transcr"/>
</dbReference>
<organism evidence="22 23">
    <name type="scientific">Olea europaea subsp. europaea</name>
    <dbReference type="NCBI Taxonomy" id="158383"/>
    <lineage>
        <taxon>Eukaryota</taxon>
        <taxon>Viridiplantae</taxon>
        <taxon>Streptophyta</taxon>
        <taxon>Embryophyta</taxon>
        <taxon>Tracheophyta</taxon>
        <taxon>Spermatophyta</taxon>
        <taxon>Magnoliopsida</taxon>
        <taxon>eudicotyledons</taxon>
        <taxon>Gunneridae</taxon>
        <taxon>Pentapetalae</taxon>
        <taxon>asterids</taxon>
        <taxon>lamiids</taxon>
        <taxon>Lamiales</taxon>
        <taxon>Oleaceae</taxon>
        <taxon>Oleeae</taxon>
        <taxon>Olea</taxon>
    </lineage>
</organism>
<dbReference type="AlphaFoldDB" id="A0A8S0RTK7"/>
<comment type="caution">
    <text evidence="22">The sequence shown here is derived from an EMBL/GenBank/DDBJ whole genome shotgun (WGS) entry which is preliminary data.</text>
</comment>
<evidence type="ECO:0000256" key="2">
    <source>
        <dbReference type="ARBA" id="ARBA00001946"/>
    </source>
</evidence>
<dbReference type="Pfam" id="PF03372">
    <property type="entry name" value="Exo_endo_phos"/>
    <property type="match status" value="1"/>
</dbReference>
<dbReference type="GO" id="GO:0004535">
    <property type="term" value="F:poly(A)-specific ribonuclease activity"/>
    <property type="evidence" value="ECO:0007669"/>
    <property type="project" value="UniProtKB-EC"/>
</dbReference>
<dbReference type="OrthoDB" id="428734at2759"/>
<dbReference type="GO" id="GO:0005634">
    <property type="term" value="C:nucleus"/>
    <property type="evidence" value="ECO:0007669"/>
    <property type="project" value="UniProtKB-SubCell"/>
</dbReference>
<dbReference type="PANTHER" id="PTHR12121:SF34">
    <property type="entry name" value="PROTEIN ANGEL"/>
    <property type="match status" value="1"/>
</dbReference>
<dbReference type="GO" id="GO:0003723">
    <property type="term" value="F:RNA binding"/>
    <property type="evidence" value="ECO:0007669"/>
    <property type="project" value="UniProtKB-KW"/>
</dbReference>
<dbReference type="PANTHER" id="PTHR12121">
    <property type="entry name" value="CARBON CATABOLITE REPRESSOR PROTEIN 4"/>
    <property type="match status" value="1"/>
</dbReference>
<evidence type="ECO:0000256" key="17">
    <source>
        <dbReference type="ARBA" id="ARBA00023163"/>
    </source>
</evidence>
<evidence type="ECO:0000256" key="8">
    <source>
        <dbReference type="ARBA" id="ARBA00022490"/>
    </source>
</evidence>
<dbReference type="EC" id="3.1.13.4" evidence="7"/>
<feature type="compositionally biased region" description="Low complexity" evidence="20">
    <location>
        <begin position="147"/>
        <end position="157"/>
    </location>
</feature>
<comment type="catalytic activity">
    <reaction evidence="1">
        <text>Exonucleolytic cleavage of poly(A) to 5'-AMP.</text>
        <dbReference type="EC" id="3.1.13.4"/>
    </reaction>
</comment>
<evidence type="ECO:0000256" key="12">
    <source>
        <dbReference type="ARBA" id="ARBA00022801"/>
    </source>
</evidence>
<evidence type="ECO:0000256" key="13">
    <source>
        <dbReference type="ARBA" id="ARBA00022839"/>
    </source>
</evidence>
<evidence type="ECO:0000256" key="5">
    <source>
        <dbReference type="ARBA" id="ARBA00010774"/>
    </source>
</evidence>
<keyword evidence="18" id="KW-0539">Nucleus</keyword>
<gene>
    <name evidence="22" type="ORF">OLEA9_A022428</name>
</gene>
<keyword evidence="11" id="KW-0677">Repeat</keyword>
<comment type="similarity">
    <text evidence="5">Belongs to the CCR4/nocturin family.</text>
</comment>
<dbReference type="Gramene" id="OE9A022428T2">
    <property type="protein sequence ID" value="OE9A022428C2"/>
    <property type="gene ID" value="OE9A022428"/>
</dbReference>
<evidence type="ECO:0000256" key="7">
    <source>
        <dbReference type="ARBA" id="ARBA00012161"/>
    </source>
</evidence>
<evidence type="ECO:0000256" key="19">
    <source>
        <dbReference type="ARBA" id="ARBA00054840"/>
    </source>
</evidence>
<keyword evidence="13" id="KW-0269">Exonuclease</keyword>
<sequence>MLTVLRVHLPSDIPIVGCELTPYVLLRRPDKPVTTDDVTEFNPVDGHFLRYKWYRIQSDKKVAVCSVHPSEQATLQCLGCLKAKIPIAKSYHCSPKCFSAAWQHHRVLHERAASTGNENGNDEEEVFGRFNSTGSTGSGVVNLSLSGSQSSSSLTNGATTLYPPTVTQRNGGETWFEVGRSKTYTPTADDIGHVLKFECVVVDAETKSPVGHSNSILTSCVIPAPSPSPRRLISVSGVDVPGHLDMDGSISSAGTFTVLSYNILSDAYATNELYSYCPSWALSWAYRRQNLLREIVGYRADIVCLQEVQSDHFEEFFAPELDKYGYQALFKRKTAEVEFNKAAQSLTDAVVPTAQKKTALNRLVKDNVALIAVLEAKFSNQGVDNLGKRQLVCVANTHVNVHQDLKDVKLWQVHTLLKGLEKIAASADIPMLVCGDFNSVPGSAPHALLAMGKVDQMHPDLAVDPLQILRPVSKLTHQLPLVSAYSSFARVGLGLGLEQRRKMDPATNEPLFTNCTRDFISTHDYIFYSADSLSVESLLELLDEDSLRKDTALPSPEWSSDHIALLAEFRCKPRNRR</sequence>
<evidence type="ECO:0000256" key="20">
    <source>
        <dbReference type="SAM" id="MobiDB-lite"/>
    </source>
</evidence>
<evidence type="ECO:0000313" key="22">
    <source>
        <dbReference type="EMBL" id="CAA2982677.1"/>
    </source>
</evidence>
<evidence type="ECO:0000256" key="11">
    <source>
        <dbReference type="ARBA" id="ARBA00022737"/>
    </source>
</evidence>
<evidence type="ECO:0000256" key="1">
    <source>
        <dbReference type="ARBA" id="ARBA00001663"/>
    </source>
</evidence>